<dbReference type="SUPFAM" id="SSF49899">
    <property type="entry name" value="Concanavalin A-like lectins/glucanases"/>
    <property type="match status" value="1"/>
</dbReference>
<dbReference type="SUPFAM" id="SSF54001">
    <property type="entry name" value="Cysteine proteinases"/>
    <property type="match status" value="1"/>
</dbReference>
<comment type="caution">
    <text evidence="9">The sequence shown here is derived from an EMBL/GenBank/DDBJ whole genome shotgun (WGS) entry which is preliminary data.</text>
</comment>
<dbReference type="VEuPathDB" id="FungiDB:H310_11898"/>
<evidence type="ECO:0000259" key="7">
    <source>
        <dbReference type="PROSITE" id="PS50235"/>
    </source>
</evidence>
<dbReference type="PANTHER" id="PTHR24006:SF827">
    <property type="entry name" value="UBIQUITIN CARBOXYL-TERMINAL HYDROLASE 34"/>
    <property type="match status" value="1"/>
</dbReference>
<dbReference type="InterPro" id="IPR023341">
    <property type="entry name" value="MABP"/>
</dbReference>
<dbReference type="PROSITE" id="PS01358">
    <property type="entry name" value="ZF_RANBP2_1"/>
    <property type="match status" value="4"/>
</dbReference>
<dbReference type="PROSITE" id="PS51498">
    <property type="entry name" value="MABP"/>
    <property type="match status" value="2"/>
</dbReference>
<dbReference type="CDD" id="cd19671">
    <property type="entry name" value="UBR-box_UBR4_5_6_7"/>
    <property type="match status" value="1"/>
</dbReference>
<dbReference type="Gene3D" id="2.100.10.50">
    <property type="match status" value="2"/>
</dbReference>
<dbReference type="SMART" id="SM00396">
    <property type="entry name" value="ZnF_UBR1"/>
    <property type="match status" value="1"/>
</dbReference>
<feature type="domain" description="RanBP2-type" evidence="6">
    <location>
        <begin position="334"/>
        <end position="363"/>
    </location>
</feature>
<dbReference type="PANTHER" id="PTHR24006">
    <property type="entry name" value="UBIQUITIN CARBOXYL-TERMINAL HYDROLASE"/>
    <property type="match status" value="1"/>
</dbReference>
<dbReference type="EMBL" id="QUSY01000052">
    <property type="protein sequence ID" value="RHY33896.1"/>
    <property type="molecule type" value="Genomic_DNA"/>
</dbReference>
<protein>
    <submittedName>
        <fullName evidence="9">Uncharacterized protein</fullName>
    </submittedName>
</protein>
<evidence type="ECO:0000259" key="6">
    <source>
        <dbReference type="PROSITE" id="PS50199"/>
    </source>
</evidence>
<dbReference type="InterPro" id="IPR013320">
    <property type="entry name" value="ConA-like_dom_sf"/>
</dbReference>
<reference evidence="9 10" key="1">
    <citation type="submission" date="2018-08" db="EMBL/GenBank/DDBJ databases">
        <title>Aphanomyces genome sequencing and annotation.</title>
        <authorList>
            <person name="Minardi D."/>
            <person name="Oidtmann B."/>
            <person name="Van Der Giezen M."/>
            <person name="Studholme D.J."/>
        </authorList>
    </citation>
    <scope>NUCLEOTIDE SEQUENCE [LARGE SCALE GENOMIC DNA]</scope>
    <source>
        <strain evidence="9 10">NJM0002</strain>
    </source>
</reference>
<keyword evidence="3" id="KW-0862">Zinc</keyword>
<accession>A0A418B6T3</accession>
<dbReference type="Pfam" id="PF00641">
    <property type="entry name" value="Zn_ribbon_RanBP"/>
    <property type="match status" value="3"/>
</dbReference>
<evidence type="ECO:0000313" key="10">
    <source>
        <dbReference type="Proteomes" id="UP000285060"/>
    </source>
</evidence>
<name>A0A418B6T3_9STRA</name>
<evidence type="ECO:0000256" key="1">
    <source>
        <dbReference type="ARBA" id="ARBA00022723"/>
    </source>
</evidence>
<dbReference type="Proteomes" id="UP000285060">
    <property type="component" value="Unassembled WGS sequence"/>
</dbReference>
<feature type="domain" description="USP" evidence="7">
    <location>
        <begin position="1284"/>
        <end position="2320"/>
    </location>
</feature>
<dbReference type="SMART" id="SM00547">
    <property type="entry name" value="ZnF_RBZ"/>
    <property type="match status" value="4"/>
</dbReference>
<feature type="domain" description="MABP" evidence="8">
    <location>
        <begin position="1427"/>
        <end position="1594"/>
    </location>
</feature>
<dbReference type="Gene3D" id="2.60.120.200">
    <property type="match status" value="1"/>
</dbReference>
<evidence type="ECO:0000256" key="5">
    <source>
        <dbReference type="SAM" id="MobiDB-lite"/>
    </source>
</evidence>
<sequence length="2591" mass="280640">MAIVELWAAYNCGTKPSGRPPPSLDGLRDAGLLLSTQHLAPDAHAKRIVDGVNYLLDHVQQHVNDPSPSLVQLLDLVRAVFDGLKATKQFAALDTTCNDLLPVLLSLVDVLFSRRKPPADGKLHSAVLKFTMDVLLGYQHSSALYLGGRDRLLTHLETVEQWLQAPDHAPDDRPSLGRTLVLTVCGLARLHPSCKHLNVALSKLVANLGLHHPTASEIDHAIRQASWVVPSEAIRNDCIPTVEGLWTLDENSIADAHTSSRTNRNAGSVVLRQVSACHGVSFAATVHDSYNSDKMLLELTGDVVSELESCDLRRFQGQWQYVLDANAPNTMQAPLQEWSCPVCTVTNSSSAHVCTTCGATAPTVEGLGHTPPSASNRSNPAPFSAKLQSNDATFMDVLWSRGEQHGKWLARRERQQSAFDLRMSADVDLRASVYTPRGVASDCLIVEKSNLQSNFPTSTIEFWTCLPHVLRPCHQVVMSNGEFTVGITPQGHLVWQVGPTELTARDFASAALTSFIHVALVWHAQSYCLVVNGQVASQVARRPGHTPAKVLVLGGAPTAPIATSIGLLDLPRVVYGVDSCFQGNLVELRMWSAAMNVETLAQRSRVALHGDEADLVAYFPLVGDTLHRDFTRHGNHASWLDEYHRIESASSATLPISAVDLANLPSQGHRWRSTHGFSFFGHVVPAHDHLELHSGSAVWFEESVNLSSHAGFHTDLVLSSAQPSSSVCVAWSSVSFWDLKPFIDEATLIHTHAVPGRAAQRALFVQVSTSSSSPSNTPNTTVGVFVWANKALHCLSVVHTVASRSIDPPTIRLAYTGTTLSALLNNRLVSVLSLDLRAVLGSDLKRTRVGLVSPHELNATLSLASWSFSVEPPHDTPGHVSAIRAVYGLDPPAVDDADASTEEDIVRCTKHLTDGSAIIQELYMCQTCNSNLVFCVPCASICHQGHELVWMGKVNGACGCHTRGPETCQCYAVPASARGSPDFNLWRCPQCTVVNATSVSICSVCSCKSPLPSTMPSSPLHPAGLVPVAEATGEWSCPACTMLNEWTWSKCSICDTARPVGTSPLPTSASPTNDGILSLYHAAAEVAGPWACGACTMHNQASDVKCSTCGTMKPVPLAMPVAIPVPTTPTMPDQTVTMVSQALDQHAAHWLDKKRELLEHKKRLLPAHSLGGLQVEVWETSQGVMTVHFGDHFVGDIVHGQYTETSDGAVSGVLKTLDHRLELRGTYKPNATAQDNACVLVWTSLRQFEGYWYRGDGAGIWKCEYTPLTTQIRGLRAEDVPFHSGLVNMQQGLTNVCYQNSFLQILFMTQALRDQVLASPEPVPNATLQTLQVLFARMLVTHAPSLATHDLQKVLPPTFQAGRQQDVCDFAHFLVESISAGFDDAIHRLLGGTQATIVACKAPDCNHVSVTTEYFWELLLNMVDLRYTPITNICGVHGTSLRIPTPRNFDRLNYDLNKDRTGAPYVFLCVQRDERATPITDITIKVCDANDPKPTLSGYTRVELDLNMGTSTNSRGGNASPSKNAASGAATTETIPGRKKQIYLFYASDPTGSPITDLTVIYGHDAVPDGFKVIRVDLNQGEGAKVFLCYRCDMPVTDIKLVTQGLPGYKMIDRSLQLAEYLAHTDGGTGPCITGLRLVPEEDVAAYEAAAWEDLKLSWSSPLAETCPSTPQKQHLMLQRGHGNPLYAIEVFRSPQMVPKYSDYETISVLVPPPVAELTPDLLLGEWNGGDDVDRAFRAVKFTHTAPNLSPSYVVSGAFGKNHGRITGIVQSHHAHTHVLWGSWTDSTIKTPQLVHLVFRDMNPTGGGATILVDGVVGDGKAKLVNFRATQVSNQVAPILRPITDLLIARGEEARALPPGASILCCLHSDLFLVVRRDHGAAPVQDVCVVYGGIDPIPDDYTCMDATVGGASANLNTTSKDVCIFICFKRDDAAPGLSDIVVLTTPTVPVGYTKLQHTPLGMDASLVQNKAIHLAIKRMDTSAPTCVVDHALNGQYDTSLWGRMNVTVLESVRSTELLGNLYVTAAGMSSGAGASGVVRGVVYPVGTKLRCVGLWEAAPGHSLLSYNKTVAATSAVSVFGFDFSLHGDRGIDGIPVADGWWSRQGAETGKWTLIKDCYVQVAYKKDYGSEWLDGKLISSERVSKHSVASLLHRFGSAKTLGGDFTCSGCHQRAESRVHSVVMTPPAHLILTFKRMHYDWKLQKTCKSLHDVSFPAFMTLPPLSPEDATTLSDADTPFETSPRAYGLYGVLVHSGLSANSGHYYSFCRSTSSNQLHLEDDPAAPWIKFNDMNVTTTNWSDMNACVESSVSDSVYLLFYKRLDNHGDDADATTHDEEAMLLAKAMSLSMSTHEIPAGGADAVSFAAQTTRLVDEDKGIASLDPIRAFPHVMFVNVSKNNLTDVTDALAALDYLVSVNLSENHLATFPKFKHAFLKGHSIVSLKLNGTRLSLDLARNDRAGNQLSAMDGLANLPALKSVELARNNIAAISLPTDMPNVDHLVLVPLVRAPVPFPNIASLSIDLNQTVPASLPDQRIGAGNAVTELESYRLDMLLLLPRIKKLDGIFITDDERVQAIALKKQRDAAAAAEDDATG</sequence>
<keyword evidence="10" id="KW-1185">Reference proteome</keyword>
<dbReference type="GO" id="GO:0008270">
    <property type="term" value="F:zinc ion binding"/>
    <property type="evidence" value="ECO:0007669"/>
    <property type="project" value="UniProtKB-KW"/>
</dbReference>
<evidence type="ECO:0000256" key="4">
    <source>
        <dbReference type="PROSITE-ProRule" id="PRU00322"/>
    </source>
</evidence>
<dbReference type="GO" id="GO:0005829">
    <property type="term" value="C:cytosol"/>
    <property type="evidence" value="ECO:0007669"/>
    <property type="project" value="TreeGrafter"/>
</dbReference>
<dbReference type="InterPro" id="IPR001876">
    <property type="entry name" value="Znf_RanBP2"/>
</dbReference>
<dbReference type="Gene3D" id="3.90.70.10">
    <property type="entry name" value="Cysteine proteinases"/>
    <property type="match status" value="2"/>
</dbReference>
<dbReference type="PROSITE" id="PS50199">
    <property type="entry name" value="ZF_RANBP2_2"/>
    <property type="match status" value="3"/>
</dbReference>
<dbReference type="InterPro" id="IPR038765">
    <property type="entry name" value="Papain-like_cys_pep_sf"/>
</dbReference>
<dbReference type="InterPro" id="IPR018200">
    <property type="entry name" value="USP_CS"/>
</dbReference>
<evidence type="ECO:0000256" key="3">
    <source>
        <dbReference type="ARBA" id="ARBA00022833"/>
    </source>
</evidence>
<dbReference type="Pfam" id="PF00443">
    <property type="entry name" value="UCH"/>
    <property type="match status" value="1"/>
</dbReference>
<dbReference type="InterPro" id="IPR050164">
    <property type="entry name" value="Peptidase_C19"/>
</dbReference>
<dbReference type="PROSITE" id="PS00973">
    <property type="entry name" value="USP_2"/>
    <property type="match status" value="1"/>
</dbReference>
<feature type="domain" description="MABP" evidence="8">
    <location>
        <begin position="1881"/>
        <end position="2026"/>
    </location>
</feature>
<feature type="domain" description="RanBP2-type" evidence="6">
    <location>
        <begin position="1031"/>
        <end position="1060"/>
    </location>
</feature>
<keyword evidence="2 4" id="KW-0863">Zinc-finger</keyword>
<dbReference type="InterPro" id="IPR032675">
    <property type="entry name" value="LRR_dom_sf"/>
</dbReference>
<dbReference type="PROSITE" id="PS50235">
    <property type="entry name" value="USP_3"/>
    <property type="match status" value="1"/>
</dbReference>
<dbReference type="InterPro" id="IPR001394">
    <property type="entry name" value="Peptidase_C19_UCH"/>
</dbReference>
<keyword evidence="1" id="KW-0479">Metal-binding</keyword>
<feature type="domain" description="RanBP2-type" evidence="6">
    <location>
        <begin position="1086"/>
        <end position="1115"/>
    </location>
</feature>
<dbReference type="Gene3D" id="3.80.10.10">
    <property type="entry name" value="Ribonuclease Inhibitor"/>
    <property type="match status" value="2"/>
</dbReference>
<dbReference type="InterPro" id="IPR003126">
    <property type="entry name" value="Znf_UBR"/>
</dbReference>
<dbReference type="GO" id="GO:0016579">
    <property type="term" value="P:protein deubiquitination"/>
    <property type="evidence" value="ECO:0007669"/>
    <property type="project" value="InterPro"/>
</dbReference>
<gene>
    <name evidence="9" type="ORF">DYB32_003862</name>
</gene>
<organism evidence="9 10">
    <name type="scientific">Aphanomyces invadans</name>
    <dbReference type="NCBI Taxonomy" id="157072"/>
    <lineage>
        <taxon>Eukaryota</taxon>
        <taxon>Sar</taxon>
        <taxon>Stramenopiles</taxon>
        <taxon>Oomycota</taxon>
        <taxon>Saprolegniomycetes</taxon>
        <taxon>Saprolegniales</taxon>
        <taxon>Verrucalvaceae</taxon>
        <taxon>Aphanomyces</taxon>
    </lineage>
</organism>
<proteinExistence type="predicted"/>
<dbReference type="Gene3D" id="4.10.1060.10">
    <property type="entry name" value="Zinc finger, RanBP2-type"/>
    <property type="match status" value="2"/>
</dbReference>
<evidence type="ECO:0000259" key="8">
    <source>
        <dbReference type="PROSITE" id="PS51498"/>
    </source>
</evidence>
<dbReference type="GO" id="GO:0004843">
    <property type="term" value="F:cysteine-type deubiquitinase activity"/>
    <property type="evidence" value="ECO:0007669"/>
    <property type="project" value="InterPro"/>
</dbReference>
<evidence type="ECO:0000256" key="2">
    <source>
        <dbReference type="ARBA" id="ARBA00022771"/>
    </source>
</evidence>
<feature type="region of interest" description="Disordered" evidence="5">
    <location>
        <begin position="1510"/>
        <end position="1532"/>
    </location>
</feature>
<evidence type="ECO:0000313" key="9">
    <source>
        <dbReference type="EMBL" id="RHY33896.1"/>
    </source>
</evidence>
<dbReference type="SUPFAM" id="SSF52058">
    <property type="entry name" value="L domain-like"/>
    <property type="match status" value="1"/>
</dbReference>
<dbReference type="InterPro" id="IPR028889">
    <property type="entry name" value="USP"/>
</dbReference>
<dbReference type="Gene3D" id="2.30.30.380">
    <property type="entry name" value="Zn-finger domain of Sec23/24"/>
    <property type="match status" value="1"/>
</dbReference>
<dbReference type="GO" id="GO:0005634">
    <property type="term" value="C:nucleus"/>
    <property type="evidence" value="ECO:0007669"/>
    <property type="project" value="TreeGrafter"/>
</dbReference>